<gene>
    <name evidence="2" type="ORF">EXIGLDRAFT_840848</name>
</gene>
<reference evidence="2 3" key="1">
    <citation type="journal article" date="2016" name="Mol. Biol. Evol.">
        <title>Comparative Genomics of Early-Diverging Mushroom-Forming Fungi Provides Insights into the Origins of Lignocellulose Decay Capabilities.</title>
        <authorList>
            <person name="Nagy L.G."/>
            <person name="Riley R."/>
            <person name="Tritt A."/>
            <person name="Adam C."/>
            <person name="Daum C."/>
            <person name="Floudas D."/>
            <person name="Sun H."/>
            <person name="Yadav J.S."/>
            <person name="Pangilinan J."/>
            <person name="Larsson K.H."/>
            <person name="Matsuura K."/>
            <person name="Barry K."/>
            <person name="Labutti K."/>
            <person name="Kuo R."/>
            <person name="Ohm R.A."/>
            <person name="Bhattacharya S.S."/>
            <person name="Shirouzu T."/>
            <person name="Yoshinaga Y."/>
            <person name="Martin F.M."/>
            <person name="Grigoriev I.V."/>
            <person name="Hibbett D.S."/>
        </authorList>
    </citation>
    <scope>NUCLEOTIDE SEQUENCE [LARGE SCALE GENOMIC DNA]</scope>
    <source>
        <strain evidence="2 3">HHB12029</strain>
    </source>
</reference>
<dbReference type="Proteomes" id="UP000077266">
    <property type="component" value="Unassembled WGS sequence"/>
</dbReference>
<dbReference type="EMBL" id="KV426159">
    <property type="protein sequence ID" value="KZV86338.1"/>
    <property type="molecule type" value="Genomic_DNA"/>
</dbReference>
<keyword evidence="3" id="KW-1185">Reference proteome</keyword>
<evidence type="ECO:0000313" key="2">
    <source>
        <dbReference type="EMBL" id="KZV86338.1"/>
    </source>
</evidence>
<sequence>MCTAADLPMEIFLLIIQAAAVDNVDDSQAWVASLSLVCHACRTIVDPILHRTVRVHDQNQAAMTRNIDRFGELTTHLVVEVGLLNREFYCALADLPNKIEWLTLASGQLVLLGLVFDGQQHTPVQPTMLTLSRTERRRVDWSQYHLFHSLLRADTVTYLHVNHCEPSIPGQLAQYMPKGVRYLVLDICSFFPEDLDSLDSIEELLRSQRRLERILFRTMYLETDHEVKDNAVRYLEHLAFATRDERLWIDESLPKALTAKEIRKQHVADERAEMNLWFSGRQLFSDHHAA</sequence>
<feature type="signal peptide" evidence="1">
    <location>
        <begin position="1"/>
        <end position="21"/>
    </location>
</feature>
<keyword evidence="1" id="KW-0732">Signal</keyword>
<proteinExistence type="predicted"/>
<feature type="chain" id="PRO_5007857088" description="F-box domain-containing protein" evidence="1">
    <location>
        <begin position="22"/>
        <end position="290"/>
    </location>
</feature>
<protein>
    <recommendedName>
        <fullName evidence="4">F-box domain-containing protein</fullName>
    </recommendedName>
</protein>
<dbReference type="AlphaFoldDB" id="A0A165E8T3"/>
<evidence type="ECO:0000256" key="1">
    <source>
        <dbReference type="SAM" id="SignalP"/>
    </source>
</evidence>
<dbReference type="InParanoid" id="A0A165E8T3"/>
<organism evidence="2 3">
    <name type="scientific">Exidia glandulosa HHB12029</name>
    <dbReference type="NCBI Taxonomy" id="1314781"/>
    <lineage>
        <taxon>Eukaryota</taxon>
        <taxon>Fungi</taxon>
        <taxon>Dikarya</taxon>
        <taxon>Basidiomycota</taxon>
        <taxon>Agaricomycotina</taxon>
        <taxon>Agaricomycetes</taxon>
        <taxon>Auriculariales</taxon>
        <taxon>Exidiaceae</taxon>
        <taxon>Exidia</taxon>
    </lineage>
</organism>
<name>A0A165E8T3_EXIGL</name>
<evidence type="ECO:0008006" key="4">
    <source>
        <dbReference type="Google" id="ProtNLM"/>
    </source>
</evidence>
<evidence type="ECO:0000313" key="3">
    <source>
        <dbReference type="Proteomes" id="UP000077266"/>
    </source>
</evidence>
<accession>A0A165E8T3</accession>